<evidence type="ECO:0008006" key="7">
    <source>
        <dbReference type="Google" id="ProtNLM"/>
    </source>
</evidence>
<protein>
    <recommendedName>
        <fullName evidence="7">S-adenosyl-l-methionine hydroxide adenosyltransferase</fullName>
    </recommendedName>
</protein>
<sequence>MSVITLTTDYGIKDHFVASVKGRILSVLPSVQIIDISHCIDFYNIANASYVLFGAYQNFNKGSVHMVLVEAEMYDQTSFLLAKFNGHYFLTANNGTITLLASPEDQTEIIQLDIPDFCSDTVSLFTHVAKQIVTENKFYELGTRIDYNDCELLVELRAKVADDGNSIKGSVIYTDHYGNAVTNISKDLFERVRKNRKFEIKAKRYRINRINQFYADFNTEAKDLREYEGDMLFIFNDLDFLQMSIYKSDYENVGNAKSLFGVTYRDTVIIEFTE</sequence>
<accession>A0A1H6JCS7</accession>
<dbReference type="RefSeq" id="WP_091095502.1">
    <property type="nucleotide sequence ID" value="NZ_FNXE01000002.1"/>
</dbReference>
<evidence type="ECO:0000256" key="1">
    <source>
        <dbReference type="ARBA" id="ARBA00022691"/>
    </source>
</evidence>
<gene>
    <name evidence="5" type="ORF">SAMN02927937_00245</name>
</gene>
<evidence type="ECO:0000259" key="4">
    <source>
        <dbReference type="Pfam" id="PF20257"/>
    </source>
</evidence>
<dbReference type="Pfam" id="PF01887">
    <property type="entry name" value="SAM_HAT_N"/>
    <property type="match status" value="1"/>
</dbReference>
<dbReference type="AlphaFoldDB" id="A0A1H6JCS7"/>
<dbReference type="InterPro" id="IPR002747">
    <property type="entry name" value="SAM_OH_AdoTrfase"/>
</dbReference>
<dbReference type="InterPro" id="IPR046470">
    <property type="entry name" value="SAM_HAT_C"/>
</dbReference>
<comment type="similarity">
    <text evidence="2">Belongs to the SAM hydrolase / SAM-dependent halogenase family.</text>
</comment>
<reference evidence="5 6" key="1">
    <citation type="submission" date="2016-10" db="EMBL/GenBank/DDBJ databases">
        <authorList>
            <person name="de Groot N.N."/>
        </authorList>
    </citation>
    <scope>NUCLEOTIDE SEQUENCE [LARGE SCALE GENOMIC DNA]</scope>
    <source>
        <strain evidence="5 6">CGMCC 1.10825</strain>
    </source>
</reference>
<dbReference type="PIRSF" id="PIRSF006779">
    <property type="entry name" value="UCP006779"/>
    <property type="match status" value="1"/>
</dbReference>
<dbReference type="PANTHER" id="PTHR35092:SF1">
    <property type="entry name" value="CHLORINASE MJ1651"/>
    <property type="match status" value="1"/>
</dbReference>
<dbReference type="STRING" id="1159016.SAMN02927937_00245"/>
<dbReference type="InterPro" id="IPR046469">
    <property type="entry name" value="SAM_HAT_N"/>
</dbReference>
<dbReference type="OrthoDB" id="9792195at2"/>
<name>A0A1H6JCS7_9FLAO</name>
<keyword evidence="6" id="KW-1185">Reference proteome</keyword>
<dbReference type="PANTHER" id="PTHR35092">
    <property type="entry name" value="CHLORINASE MJ1651"/>
    <property type="match status" value="1"/>
</dbReference>
<dbReference type="SUPFAM" id="SSF101852">
    <property type="entry name" value="Bacterial fluorinating enzyme, C-terminal domain"/>
    <property type="match status" value="1"/>
</dbReference>
<evidence type="ECO:0000259" key="3">
    <source>
        <dbReference type="Pfam" id="PF01887"/>
    </source>
</evidence>
<dbReference type="Pfam" id="PF20257">
    <property type="entry name" value="SAM_HAT_C"/>
    <property type="match status" value="1"/>
</dbReference>
<keyword evidence="1" id="KW-0949">S-adenosyl-L-methionine</keyword>
<proteinExistence type="inferred from homology"/>
<organism evidence="5 6">
    <name type="scientific">Paenimyroides marinum</name>
    <dbReference type="NCBI Taxonomy" id="1159016"/>
    <lineage>
        <taxon>Bacteria</taxon>
        <taxon>Pseudomonadati</taxon>
        <taxon>Bacteroidota</taxon>
        <taxon>Flavobacteriia</taxon>
        <taxon>Flavobacteriales</taxon>
        <taxon>Flavobacteriaceae</taxon>
        <taxon>Paenimyroides</taxon>
    </lineage>
</organism>
<dbReference type="InterPro" id="IPR023227">
    <property type="entry name" value="SAM_OH_AdoTrfase_C_sf"/>
</dbReference>
<evidence type="ECO:0000313" key="6">
    <source>
        <dbReference type="Proteomes" id="UP000199634"/>
    </source>
</evidence>
<dbReference type="EMBL" id="FNXE01000002">
    <property type="protein sequence ID" value="SEH56807.1"/>
    <property type="molecule type" value="Genomic_DNA"/>
</dbReference>
<feature type="domain" description="S-adenosyl-l-methionine hydroxide adenosyltransferase N-terminal" evidence="3">
    <location>
        <begin position="4"/>
        <end position="126"/>
    </location>
</feature>
<dbReference type="Proteomes" id="UP000199634">
    <property type="component" value="Unassembled WGS sequence"/>
</dbReference>
<feature type="domain" description="S-adenosyl-l-methionine hydroxide adenosyltransferase C-terminal" evidence="4">
    <location>
        <begin position="169"/>
        <end position="268"/>
    </location>
</feature>
<evidence type="ECO:0000256" key="2">
    <source>
        <dbReference type="ARBA" id="ARBA00024035"/>
    </source>
</evidence>
<dbReference type="Gene3D" id="2.40.30.90">
    <property type="entry name" value="Bacterial fluorinating enzyme like"/>
    <property type="match status" value="1"/>
</dbReference>
<dbReference type="InterPro" id="IPR023228">
    <property type="entry name" value="SAM_OH_AdoTrfase_N_sf"/>
</dbReference>
<evidence type="ECO:0000313" key="5">
    <source>
        <dbReference type="EMBL" id="SEH56807.1"/>
    </source>
</evidence>
<dbReference type="SUPFAM" id="SSF102522">
    <property type="entry name" value="Bacterial fluorinating enzyme, N-terminal domain"/>
    <property type="match status" value="1"/>
</dbReference>
<dbReference type="Gene3D" id="3.40.50.10790">
    <property type="entry name" value="S-adenosyl-l-methionine hydroxide adenosyltransferase, N-terminal"/>
    <property type="match status" value="1"/>
</dbReference>